<keyword evidence="1 4" id="KW-0328">Glycosyltransferase</keyword>
<keyword evidence="4" id="KW-0479">Metal-binding</keyword>
<dbReference type="InterPro" id="IPR002616">
    <property type="entry name" value="tRNA_ribo_trans-like"/>
</dbReference>
<comment type="similarity">
    <text evidence="4">Belongs to the queuine tRNA-ribosyltransferase family.</text>
</comment>
<evidence type="ECO:0000259" key="5">
    <source>
        <dbReference type="Pfam" id="PF01702"/>
    </source>
</evidence>
<dbReference type="PANTHER" id="PTHR46499:SF1">
    <property type="entry name" value="QUEUINE TRNA-RIBOSYLTRANSFERASE"/>
    <property type="match status" value="1"/>
</dbReference>
<dbReference type="SUPFAM" id="SSF51713">
    <property type="entry name" value="tRNA-guanine transglycosylase"/>
    <property type="match status" value="1"/>
</dbReference>
<evidence type="ECO:0000313" key="6">
    <source>
        <dbReference type="EMBL" id="OGD69154.1"/>
    </source>
</evidence>
<feature type="binding site" evidence="4">
    <location>
        <position position="224"/>
    </location>
    <ligand>
        <name>substrate</name>
    </ligand>
</feature>
<dbReference type="HAMAP" id="MF_00168">
    <property type="entry name" value="Q_tRNA_Tgt"/>
    <property type="match status" value="1"/>
</dbReference>
<reference evidence="6 7" key="1">
    <citation type="journal article" date="2016" name="Nat. Commun.">
        <title>Thousands of microbial genomes shed light on interconnected biogeochemical processes in an aquifer system.</title>
        <authorList>
            <person name="Anantharaman K."/>
            <person name="Brown C.T."/>
            <person name="Hug L.A."/>
            <person name="Sharon I."/>
            <person name="Castelle C.J."/>
            <person name="Probst A.J."/>
            <person name="Thomas B.C."/>
            <person name="Singh A."/>
            <person name="Wilkins M.J."/>
            <person name="Karaoz U."/>
            <person name="Brodie E.L."/>
            <person name="Williams K.H."/>
            <person name="Hubbard S.S."/>
            <person name="Banfield J.F."/>
        </authorList>
    </citation>
    <scope>NUCLEOTIDE SEQUENCE [LARGE SCALE GENOMIC DNA]</scope>
</reference>
<dbReference type="UniPathway" id="UPA00392"/>
<dbReference type="NCBIfam" id="TIGR00430">
    <property type="entry name" value="Q_tRNA_tgt"/>
    <property type="match status" value="1"/>
</dbReference>
<feature type="binding site" evidence="4">
    <location>
        <position position="338"/>
    </location>
    <ligand>
        <name>Zn(2+)</name>
        <dbReference type="ChEBI" id="CHEBI:29105"/>
    </ligand>
</feature>
<feature type="region of interest" description="RNA binding; important for wobble base 34 recognition" evidence="4">
    <location>
        <begin position="303"/>
        <end position="307"/>
    </location>
</feature>
<dbReference type="GO" id="GO:0046872">
    <property type="term" value="F:metal ion binding"/>
    <property type="evidence" value="ECO:0007669"/>
    <property type="project" value="UniProtKB-KW"/>
</dbReference>
<comment type="pathway">
    <text evidence="4">tRNA modification; tRNA-queuosine biosynthesis.</text>
</comment>
<keyword evidence="4" id="KW-0671">Queuosine biosynthesis</keyword>
<evidence type="ECO:0000256" key="2">
    <source>
        <dbReference type="ARBA" id="ARBA00022679"/>
    </source>
</evidence>
<evidence type="ECO:0000256" key="4">
    <source>
        <dbReference type="HAMAP-Rule" id="MF_00168"/>
    </source>
</evidence>
<comment type="caution">
    <text evidence="6">The sequence shown here is derived from an EMBL/GenBank/DDBJ whole genome shotgun (WGS) entry which is preliminary data.</text>
</comment>
<sequence>MSIKFNIEKKMEGTLARAGVLETPHGKILTPSFVTVGTKATVKALTMEQVKDLDTQVVLANTYHLYLQPGDEIVKNAGGLHKMMNWNGPTMTDSGGFQAFSLGVAYGSGVSKIASADKKDIVNRCGEMEDGVGCALAQIDEDGVTFKSHIDGSMHKFTPEKSIQIQHNIGADMIFAFDECTSPNADYDYQREAMERTHRWAERSLEEHKRLNTENKISLLGIVQGGRFEDLRKESAEVISKMDFDGFGIGGSFNKEDMNTAVGWVNKILPEEKPRHLLGIGEPEDLFGGVENGIDLFDCVAPTRMARNGSLHTKSGKINIMNAKFKDDFEPIEKDCECYTCKNYTKSYLSHLFRAKEMLGSTLATIHNLYFINKLVQDIRQSILEENFTEFKNSFLKRYYNK</sequence>
<feature type="active site" description="Proton acceptor" evidence="4">
    <location>
        <position position="93"/>
    </location>
</feature>
<comment type="catalytic activity">
    <reaction evidence="4">
        <text>7-aminomethyl-7-carbaguanine + guanosine(34) in tRNA = 7-aminomethyl-7-carbaguanosine(34) in tRNA + guanine</text>
        <dbReference type="Rhea" id="RHEA:24104"/>
        <dbReference type="Rhea" id="RHEA-COMP:10341"/>
        <dbReference type="Rhea" id="RHEA-COMP:10342"/>
        <dbReference type="ChEBI" id="CHEBI:16235"/>
        <dbReference type="ChEBI" id="CHEBI:58703"/>
        <dbReference type="ChEBI" id="CHEBI:74269"/>
        <dbReference type="ChEBI" id="CHEBI:82833"/>
        <dbReference type="EC" id="2.4.2.29"/>
    </reaction>
</comment>
<keyword evidence="4" id="KW-0862">Zinc</keyword>
<dbReference type="NCBIfam" id="TIGR00449">
    <property type="entry name" value="tgt_general"/>
    <property type="match status" value="1"/>
</dbReference>
<dbReference type="GO" id="GO:0008479">
    <property type="term" value="F:tRNA-guanosine(34) queuine transglycosylase activity"/>
    <property type="evidence" value="ECO:0007669"/>
    <property type="project" value="UniProtKB-UniRule"/>
</dbReference>
<feature type="binding site" evidence="4">
    <location>
        <position position="367"/>
    </location>
    <ligand>
        <name>Zn(2+)</name>
        <dbReference type="ChEBI" id="CHEBI:29105"/>
    </ligand>
</feature>
<gene>
    <name evidence="4" type="primary">tgt</name>
    <name evidence="6" type="ORF">A3E89_00930</name>
</gene>
<feature type="domain" description="tRNA-guanine(15) transglycosylase-like" evidence="5">
    <location>
        <begin position="16"/>
        <end position="400"/>
    </location>
</feature>
<feature type="binding site" evidence="4">
    <location>
        <position position="251"/>
    </location>
    <ligand>
        <name>substrate</name>
    </ligand>
</feature>
<evidence type="ECO:0000313" key="7">
    <source>
        <dbReference type="Proteomes" id="UP000185891"/>
    </source>
</evidence>
<dbReference type="InterPro" id="IPR004803">
    <property type="entry name" value="TGT"/>
</dbReference>
<protein>
    <recommendedName>
        <fullName evidence="4">Queuine tRNA-ribosyltransferase</fullName>
        <ecNumber evidence="4">2.4.2.29</ecNumber>
    </recommendedName>
    <alternativeName>
        <fullName evidence="4">Guanine insertion enzyme</fullName>
    </alternativeName>
    <alternativeName>
        <fullName evidence="4">tRNA-guanine transglycosylase</fullName>
    </alternativeName>
</protein>
<feature type="active site" description="Nucleophile" evidence="4">
    <location>
        <position position="298"/>
    </location>
</feature>
<dbReference type="EC" id="2.4.2.29" evidence="4"/>
<dbReference type="InterPro" id="IPR050076">
    <property type="entry name" value="ArchSynthase1/Queuine_TRR"/>
</dbReference>
<accession>A0A1F5EPM4</accession>
<dbReference type="GO" id="GO:0005829">
    <property type="term" value="C:cytosol"/>
    <property type="evidence" value="ECO:0007669"/>
    <property type="project" value="TreeGrafter"/>
</dbReference>
<comment type="function">
    <text evidence="4">Catalyzes the base-exchange of a guanine (G) residue with the queuine precursor 7-aminomethyl-7-deazaguanine (PreQ1) at position 34 (anticodon wobble position) in tRNAs with GU(N) anticodons (tRNA-Asp, -Asn, -His and -Tyr). Catalysis occurs through a double-displacement mechanism. The nucleophile active site attacks the C1' of nucleotide 34 to detach the guanine base from the RNA, forming a covalent enzyme-RNA intermediate. The proton acceptor active site deprotonates the incoming PreQ1, allowing a nucleophilic attack on the C1' of the ribose to form the product. After dissociation, two additional enzymatic reactions on the tRNA convert PreQ1 to queuine (Q), resulting in the hypermodified nucleoside queuosine (7-(((4,5-cis-dihydroxy-2-cyclopenten-1-yl)amino)methyl)-7-deazaguanosine).</text>
</comment>
<feature type="binding site" evidence="4">
    <location>
        <position position="178"/>
    </location>
    <ligand>
        <name>substrate</name>
    </ligand>
</feature>
<organism evidence="6 7">
    <name type="scientific">Candidatus Campbellbacteria bacterium RIFCSPHIGHO2_12_FULL_35_10</name>
    <dbReference type="NCBI Taxonomy" id="1797578"/>
    <lineage>
        <taxon>Bacteria</taxon>
        <taxon>Candidatus Campbelliibacteriota</taxon>
    </lineage>
</organism>
<dbReference type="Pfam" id="PF01702">
    <property type="entry name" value="TGT"/>
    <property type="match status" value="1"/>
</dbReference>
<dbReference type="InterPro" id="IPR036511">
    <property type="entry name" value="TGT-like_sf"/>
</dbReference>
<dbReference type="PANTHER" id="PTHR46499">
    <property type="entry name" value="QUEUINE TRNA-RIBOSYLTRANSFERASE"/>
    <property type="match status" value="1"/>
</dbReference>
<feature type="region of interest" description="RNA binding" evidence="4">
    <location>
        <begin position="279"/>
        <end position="285"/>
    </location>
</feature>
<comment type="cofactor">
    <cofactor evidence="4">
        <name>Zn(2+)</name>
        <dbReference type="ChEBI" id="CHEBI:29105"/>
    </cofactor>
    <text evidence="4">Binds 1 zinc ion per subunit.</text>
</comment>
<dbReference type="EMBL" id="MFAA01000014">
    <property type="protein sequence ID" value="OGD69154.1"/>
    <property type="molecule type" value="Genomic_DNA"/>
</dbReference>
<evidence type="ECO:0000256" key="3">
    <source>
        <dbReference type="ARBA" id="ARBA00022694"/>
    </source>
</evidence>
<dbReference type="GO" id="GO:0008616">
    <property type="term" value="P:tRNA queuosine(34) biosynthetic process"/>
    <property type="evidence" value="ECO:0007669"/>
    <property type="project" value="UniProtKB-UniRule"/>
</dbReference>
<proteinExistence type="inferred from homology"/>
<dbReference type="Gene3D" id="3.20.20.105">
    <property type="entry name" value="Queuine tRNA-ribosyltransferase-like"/>
    <property type="match status" value="1"/>
</dbReference>
<comment type="subunit">
    <text evidence="4">Homodimer. Within each dimer, one monomer is responsible for RNA recognition and catalysis, while the other monomer binds to the replacement base PreQ1.</text>
</comment>
<keyword evidence="2 4" id="KW-0808">Transferase</keyword>
<feature type="binding site" evidence="4">
    <location>
        <position position="341"/>
    </location>
    <ligand>
        <name>Zn(2+)</name>
        <dbReference type="ChEBI" id="CHEBI:29105"/>
    </ligand>
</feature>
<feature type="binding site" evidence="4">
    <location>
        <position position="336"/>
    </location>
    <ligand>
        <name>Zn(2+)</name>
        <dbReference type="ChEBI" id="CHEBI:29105"/>
    </ligand>
</feature>
<name>A0A1F5EPM4_9BACT</name>
<dbReference type="Proteomes" id="UP000185891">
    <property type="component" value="Unassembled WGS sequence"/>
</dbReference>
<feature type="binding site" evidence="4">
    <location>
        <begin position="93"/>
        <end position="97"/>
    </location>
    <ligand>
        <name>substrate</name>
    </ligand>
</feature>
<keyword evidence="3 4" id="KW-0819">tRNA processing</keyword>
<dbReference type="AlphaFoldDB" id="A0A1F5EPM4"/>
<evidence type="ECO:0000256" key="1">
    <source>
        <dbReference type="ARBA" id="ARBA00022676"/>
    </source>
</evidence>